<protein>
    <submittedName>
        <fullName evidence="1">Uncharacterized protein</fullName>
    </submittedName>
</protein>
<evidence type="ECO:0000313" key="3">
    <source>
        <dbReference type="Proteomes" id="UP000250354"/>
    </source>
</evidence>
<dbReference type="Proteomes" id="UP001069047">
    <property type="component" value="Unassembled WGS sequence"/>
</dbReference>
<dbReference type="GeneID" id="86859014"/>
<dbReference type="AlphaFoldDB" id="A0A1E9PLJ2"/>
<evidence type="ECO:0000313" key="4">
    <source>
        <dbReference type="Proteomes" id="UP001069047"/>
    </source>
</evidence>
<reference evidence="2" key="3">
    <citation type="submission" date="2024-02" db="EMBL/GenBank/DDBJ databases">
        <authorList>
            <person name="Choi B."/>
        </authorList>
    </citation>
    <scope>NUCLEOTIDE SEQUENCE</scope>
    <source>
        <strain evidence="2">UMB1016</strain>
    </source>
</reference>
<accession>A0A9Q4DDU1</accession>
<name>A0A1E9PLJ2_9LACT</name>
<organism evidence="1 4">
    <name type="scientific">Aerococcus mictus</name>
    <dbReference type="NCBI Taxonomy" id="2976810"/>
    <lineage>
        <taxon>Bacteria</taxon>
        <taxon>Bacillati</taxon>
        <taxon>Bacillota</taxon>
        <taxon>Bacilli</taxon>
        <taxon>Lactobacillales</taxon>
        <taxon>Aerococcaceae</taxon>
        <taxon>Aerococcus</taxon>
    </lineage>
</organism>
<dbReference type="EMBL" id="JAOTMY010000004">
    <property type="protein sequence ID" value="MCY3087956.1"/>
    <property type="molecule type" value="Genomic_DNA"/>
</dbReference>
<dbReference type="Proteomes" id="UP000250354">
    <property type="component" value="Chromosome"/>
</dbReference>
<dbReference type="EMBL" id="CP145132">
    <property type="protein sequence ID" value="WWC54739.1"/>
    <property type="molecule type" value="Genomic_DNA"/>
</dbReference>
<gene>
    <name evidence="2" type="ORF">DBT44_0000085</name>
    <name evidence="1" type="ORF">ODY61_07540</name>
</gene>
<sequence length="83" mass="9704">MSEEVKLSKQETETIVHTLEEIENIKQAVNNLLPFEIQTYEELKQAYNKVLKMRDQYDCLKLGSDNKLEVIHGLLVDRLKNLS</sequence>
<dbReference type="RefSeq" id="WP_070558826.1">
    <property type="nucleotide sequence ID" value="NZ_CAJHLG010000006.1"/>
</dbReference>
<evidence type="ECO:0000313" key="2">
    <source>
        <dbReference type="EMBL" id="WWC54739.1"/>
    </source>
</evidence>
<reference evidence="1" key="2">
    <citation type="submission" date="2022-09" db="EMBL/GenBank/DDBJ databases">
        <title>Aerococcus urinae taxonomy study.</title>
        <authorList>
            <person name="Christensen J."/>
            <person name="Senneby E."/>
        </authorList>
    </citation>
    <scope>NUCLEOTIDE SEQUENCE</scope>
    <source>
        <strain evidence="1">LUND-41-B12</strain>
    </source>
</reference>
<proteinExistence type="predicted"/>
<accession>A0A1E9PLJ2</accession>
<reference evidence="2 3" key="1">
    <citation type="journal article" date="2020" name="J. Bacteriol.">
        <title>Aerococcus urinae Isolated from Women with Lower Urinary Tract Symptoms: In Vitro Aggregation and Genome Analysis.</title>
        <authorList>
            <person name="Hilt E.E."/>
            <person name="Putonti C."/>
            <person name="Thomas-White K."/>
            <person name="Lewis A.L."/>
            <person name="Visick K.L."/>
            <person name="Gilbert N.M."/>
            <person name="Wolfe A.J."/>
        </authorList>
    </citation>
    <scope>NUCLEOTIDE SEQUENCE [LARGE SCALE GENOMIC DNA]</scope>
    <source>
        <strain evidence="2 3">UMB1016</strain>
    </source>
</reference>
<keyword evidence="3" id="KW-1185">Reference proteome</keyword>
<evidence type="ECO:0000313" key="1">
    <source>
        <dbReference type="EMBL" id="MCY3087956.1"/>
    </source>
</evidence>